<accession>A0ABN1LSS6</accession>
<organism evidence="1 2">
    <name type="scientific">Aliiglaciecola litoralis</name>
    <dbReference type="NCBI Taxonomy" id="582857"/>
    <lineage>
        <taxon>Bacteria</taxon>
        <taxon>Pseudomonadati</taxon>
        <taxon>Pseudomonadota</taxon>
        <taxon>Gammaproteobacteria</taxon>
        <taxon>Alteromonadales</taxon>
        <taxon>Alteromonadaceae</taxon>
        <taxon>Aliiglaciecola</taxon>
    </lineage>
</organism>
<sequence>MRSRHKSTTGMTVVFEHYLGDAFVVPEALLVGDLRKSLAWFNYKQESMRSRHKSTTGMTIVSEHYRGDPFCRPRGALGRGSP</sequence>
<dbReference type="Proteomes" id="UP001500359">
    <property type="component" value="Unassembled WGS sequence"/>
</dbReference>
<dbReference type="EMBL" id="BAAAFD010000016">
    <property type="protein sequence ID" value="GAA0859919.1"/>
    <property type="molecule type" value="Genomic_DNA"/>
</dbReference>
<comment type="caution">
    <text evidence="1">The sequence shown here is derived from an EMBL/GenBank/DDBJ whole genome shotgun (WGS) entry which is preliminary data.</text>
</comment>
<evidence type="ECO:0000313" key="1">
    <source>
        <dbReference type="EMBL" id="GAA0859919.1"/>
    </source>
</evidence>
<keyword evidence="2" id="KW-1185">Reference proteome</keyword>
<name>A0ABN1LSS6_9ALTE</name>
<reference evidence="1 2" key="1">
    <citation type="journal article" date="2019" name="Int. J. Syst. Evol. Microbiol.">
        <title>The Global Catalogue of Microorganisms (GCM) 10K type strain sequencing project: providing services to taxonomists for standard genome sequencing and annotation.</title>
        <authorList>
            <consortium name="The Broad Institute Genomics Platform"/>
            <consortium name="The Broad Institute Genome Sequencing Center for Infectious Disease"/>
            <person name="Wu L."/>
            <person name="Ma J."/>
        </authorList>
    </citation>
    <scope>NUCLEOTIDE SEQUENCE [LARGE SCALE GENOMIC DNA]</scope>
    <source>
        <strain evidence="1 2">JCM 15896</strain>
    </source>
</reference>
<proteinExistence type="predicted"/>
<gene>
    <name evidence="1" type="ORF">GCM10009114_35210</name>
</gene>
<evidence type="ECO:0000313" key="2">
    <source>
        <dbReference type="Proteomes" id="UP001500359"/>
    </source>
</evidence>
<protein>
    <submittedName>
        <fullName evidence="1">Uncharacterized protein</fullName>
    </submittedName>
</protein>